<evidence type="ECO:0000313" key="3">
    <source>
        <dbReference type="Proteomes" id="UP000635565"/>
    </source>
</evidence>
<feature type="transmembrane region" description="Helical" evidence="1">
    <location>
        <begin position="21"/>
        <end position="41"/>
    </location>
</feature>
<evidence type="ECO:0000256" key="1">
    <source>
        <dbReference type="SAM" id="Phobius"/>
    </source>
</evidence>
<protein>
    <recommendedName>
        <fullName evidence="4">YtkA-like domain-containing protein</fullName>
    </recommendedName>
</protein>
<keyword evidence="1" id="KW-0812">Transmembrane</keyword>
<sequence>MESPTGTAHRRLLTVLRIEPLLGVAVLLCVGLMNVLGGTLVPATSVPSASSLSRTTAQPVQPRPLTLSTFDHRFQVIFTMTPKLVGTNHVQVRIVDPQTGKAVPVVKVQLNTELLERDMGPAVVPPQGDGTGQFSGTADLAVRGTWRIIVQIQTPDDPYHFHEAYIDVDLAV</sequence>
<name>A0ABQ3V8U3_9CHLR</name>
<accession>A0ABQ3V8U3</accession>
<evidence type="ECO:0000313" key="2">
    <source>
        <dbReference type="EMBL" id="GHO82557.1"/>
    </source>
</evidence>
<keyword evidence="1" id="KW-0472">Membrane</keyword>
<proteinExistence type="predicted"/>
<gene>
    <name evidence="2" type="ORF">KSZ_05630</name>
</gene>
<reference evidence="2 3" key="1">
    <citation type="journal article" date="2021" name="Int. J. Syst. Evol. Microbiol.">
        <title>Reticulibacter mediterranei gen. nov., sp. nov., within the new family Reticulibacteraceae fam. nov., and Ktedonospora formicarum gen. nov., sp. nov., Ktedonobacter robiniae sp. nov., Dictyobacter formicarum sp. nov. and Dictyobacter arantiisoli sp. nov., belonging to the class Ktedonobacteria.</title>
        <authorList>
            <person name="Yabe S."/>
            <person name="Zheng Y."/>
            <person name="Wang C.M."/>
            <person name="Sakai Y."/>
            <person name="Abe K."/>
            <person name="Yokota A."/>
            <person name="Donadio S."/>
            <person name="Cavaletti L."/>
            <person name="Monciardini P."/>
        </authorList>
    </citation>
    <scope>NUCLEOTIDE SEQUENCE [LARGE SCALE GENOMIC DNA]</scope>
    <source>
        <strain evidence="2 3">SOSP1-9</strain>
    </source>
</reference>
<dbReference type="EMBL" id="BNJJ01000002">
    <property type="protein sequence ID" value="GHO82557.1"/>
    <property type="molecule type" value="Genomic_DNA"/>
</dbReference>
<organism evidence="2 3">
    <name type="scientific">Dictyobacter formicarum</name>
    <dbReference type="NCBI Taxonomy" id="2778368"/>
    <lineage>
        <taxon>Bacteria</taxon>
        <taxon>Bacillati</taxon>
        <taxon>Chloroflexota</taxon>
        <taxon>Ktedonobacteria</taxon>
        <taxon>Ktedonobacterales</taxon>
        <taxon>Dictyobacteraceae</taxon>
        <taxon>Dictyobacter</taxon>
    </lineage>
</organism>
<dbReference type="Proteomes" id="UP000635565">
    <property type="component" value="Unassembled WGS sequence"/>
</dbReference>
<dbReference type="RefSeq" id="WP_201360231.1">
    <property type="nucleotide sequence ID" value="NZ_BNJJ01000002.1"/>
</dbReference>
<keyword evidence="1" id="KW-1133">Transmembrane helix</keyword>
<keyword evidence="3" id="KW-1185">Reference proteome</keyword>
<evidence type="ECO:0008006" key="4">
    <source>
        <dbReference type="Google" id="ProtNLM"/>
    </source>
</evidence>
<comment type="caution">
    <text evidence="2">The sequence shown here is derived from an EMBL/GenBank/DDBJ whole genome shotgun (WGS) entry which is preliminary data.</text>
</comment>